<feature type="compositionally biased region" description="Polar residues" evidence="2">
    <location>
        <begin position="522"/>
        <end position="540"/>
    </location>
</feature>
<evidence type="ECO:0000256" key="1">
    <source>
        <dbReference type="PROSITE-ProRule" id="PRU00076"/>
    </source>
</evidence>
<feature type="domain" description="DOMON" evidence="4">
    <location>
        <begin position="361"/>
        <end position="480"/>
    </location>
</feature>
<dbReference type="InterPro" id="IPR005018">
    <property type="entry name" value="DOMON_domain"/>
</dbReference>
<dbReference type="PROSITE" id="PS50026">
    <property type="entry name" value="EGF_3"/>
    <property type="match status" value="1"/>
</dbReference>
<evidence type="ECO:0000259" key="4">
    <source>
        <dbReference type="PROSITE" id="PS50836"/>
    </source>
</evidence>
<dbReference type="Gene3D" id="2.10.25.10">
    <property type="entry name" value="Laminin"/>
    <property type="match status" value="1"/>
</dbReference>
<dbReference type="PROSITE" id="PS01186">
    <property type="entry name" value="EGF_2"/>
    <property type="match status" value="1"/>
</dbReference>
<keyword evidence="6" id="KW-1185">Reference proteome</keyword>
<feature type="region of interest" description="Disordered" evidence="2">
    <location>
        <begin position="241"/>
        <end position="260"/>
    </location>
</feature>
<dbReference type="InterPro" id="IPR045266">
    <property type="entry name" value="DOH_DOMON"/>
</dbReference>
<dbReference type="Pfam" id="PF03351">
    <property type="entry name" value="DOMON"/>
    <property type="match status" value="2"/>
</dbReference>
<dbReference type="CDD" id="cd09631">
    <property type="entry name" value="DOMON_DOH"/>
    <property type="match status" value="2"/>
</dbReference>
<feature type="non-terminal residue" evidence="5">
    <location>
        <position position="796"/>
    </location>
</feature>
<reference evidence="5" key="1">
    <citation type="submission" date="2021-04" db="EMBL/GenBank/DDBJ databases">
        <authorList>
            <consortium name="Molecular Ecology Group"/>
        </authorList>
    </citation>
    <scope>NUCLEOTIDE SEQUENCE</scope>
</reference>
<evidence type="ECO:0000256" key="2">
    <source>
        <dbReference type="SAM" id="MobiDB-lite"/>
    </source>
</evidence>
<feature type="disulfide bond" evidence="1">
    <location>
        <begin position="114"/>
        <end position="123"/>
    </location>
</feature>
<dbReference type="SUPFAM" id="SSF49344">
    <property type="entry name" value="CBD9-like"/>
    <property type="match status" value="2"/>
</dbReference>
<dbReference type="SMART" id="SM00664">
    <property type="entry name" value="DoH"/>
    <property type="match status" value="2"/>
</dbReference>
<gene>
    <name evidence="5" type="ORF">CUNI_LOCUS14526</name>
</gene>
<keyword evidence="1" id="KW-1015">Disulfide bond</keyword>
<dbReference type="SUPFAM" id="SSF57196">
    <property type="entry name" value="EGF/Laminin"/>
    <property type="match status" value="1"/>
</dbReference>
<feature type="domain" description="DOMON" evidence="4">
    <location>
        <begin position="569"/>
        <end position="688"/>
    </location>
</feature>
<evidence type="ECO:0000259" key="3">
    <source>
        <dbReference type="PROSITE" id="PS50026"/>
    </source>
</evidence>
<organism evidence="5 6">
    <name type="scientific">Candidula unifasciata</name>
    <dbReference type="NCBI Taxonomy" id="100452"/>
    <lineage>
        <taxon>Eukaryota</taxon>
        <taxon>Metazoa</taxon>
        <taxon>Spiralia</taxon>
        <taxon>Lophotrochozoa</taxon>
        <taxon>Mollusca</taxon>
        <taxon>Gastropoda</taxon>
        <taxon>Heterobranchia</taxon>
        <taxon>Euthyneura</taxon>
        <taxon>Panpulmonata</taxon>
        <taxon>Eupulmonata</taxon>
        <taxon>Stylommatophora</taxon>
        <taxon>Helicina</taxon>
        <taxon>Helicoidea</taxon>
        <taxon>Geomitridae</taxon>
        <taxon>Candidula</taxon>
    </lineage>
</organism>
<feature type="region of interest" description="Disordered" evidence="2">
    <location>
        <begin position="513"/>
        <end position="559"/>
    </location>
</feature>
<accession>A0A8S3ZM72</accession>
<sequence length="796" mass="86700">PSLVHYTDLQAGSSLQVFWDISYPHRGGMFLELLNHNNEVLQRYPQDGEALANDVSQKCSNHGQHDGNRCLCDRKYDGHICQFQNDCVDGSDCNNHGQCVDTESIKYPRQMCFCSAGWFGRFCERESPVRSRSEVNLLDYTQHKLTNNYTLYHRILADSQELEVVLVAKSVTWIAVGWRPKDANKTCLEFPVLNFGNGTVSMAVSTTGNTLATEGPKTTPESTLATEGPGITHGSTLVTEGPGTTHGSTLATEGPGTTHGSTLVTEGPGTTHGSTLVTEGPGITHGSTLVTEGPGITHGSTLVTEGPGITHGSTLVTEEPGITHGSTLVTEGPGIPHGSTLVIEGSRSNQCGGSCSVNSGCLYNVTWTQEPTSRTVTFTISVGLLSDQYFGLAFSRDNAMPDSDIVVGWVRSNGSIALSDRWASSRTLPKEDTHNDLTLISDQVVDEMTVVTFSRAVDTQDSEDQRLDISDCIYLLTARGKTASGDSFVYHSERKLSSEKFCFDKCHDNLASEPPIAEPNKTDNSSITSSPDSTLNTTNHVPEGDRNASRGSEPTANSCDGSCTMPSNCLYNVSWIYDPSMDKVHFSVAVQLDSNQYFGLGFSEDQFMPDSDMVVGWVKPDGGTYLSDRWATGHRQPEEDIRQDLTEISGQTVSGITSVMFTRSILTSDSQDLPLNLIGCIYLLTAKGTRNEDNSFMYHSEKWSSPEKFCFNKCQGTRMPGGQWDHPGSLLKASGHTRYHGPGTQSSSSKYCFSNCPRRPNDGRRRKRASEGDTQPGEPSKPQGNLLLYWADKQIL</sequence>
<feature type="domain" description="EGF-like" evidence="3">
    <location>
        <begin position="83"/>
        <end position="124"/>
    </location>
</feature>
<feature type="region of interest" description="Disordered" evidence="2">
    <location>
        <begin position="209"/>
        <end position="230"/>
    </location>
</feature>
<feature type="compositionally biased region" description="Polar residues" evidence="2">
    <location>
        <begin position="743"/>
        <end position="752"/>
    </location>
</feature>
<keyword evidence="1" id="KW-0245">EGF-like domain</keyword>
<dbReference type="Proteomes" id="UP000678393">
    <property type="component" value="Unassembled WGS sequence"/>
</dbReference>
<comment type="caution">
    <text evidence="5">The sequence shown here is derived from an EMBL/GenBank/DDBJ whole genome shotgun (WGS) entry which is preliminary data.</text>
</comment>
<feature type="compositionally biased region" description="Polar residues" evidence="2">
    <location>
        <begin position="549"/>
        <end position="559"/>
    </location>
</feature>
<dbReference type="EMBL" id="CAJHNH020003300">
    <property type="protein sequence ID" value="CAG5128968.1"/>
    <property type="molecule type" value="Genomic_DNA"/>
</dbReference>
<dbReference type="PANTHER" id="PTHR46901:SF2">
    <property type="entry name" value="GH04942P"/>
    <property type="match status" value="1"/>
</dbReference>
<dbReference type="OrthoDB" id="188511at2759"/>
<name>A0A8S3ZM72_9EUPU</name>
<comment type="caution">
    <text evidence="1">Lacks conserved residue(s) required for the propagation of feature annotation.</text>
</comment>
<protein>
    <submittedName>
        <fullName evidence="5">Uncharacterized protein</fullName>
    </submittedName>
</protein>
<dbReference type="InterPro" id="IPR000742">
    <property type="entry name" value="EGF"/>
</dbReference>
<feature type="region of interest" description="Disordered" evidence="2">
    <location>
        <begin position="722"/>
        <end position="785"/>
    </location>
</feature>
<evidence type="ECO:0000313" key="6">
    <source>
        <dbReference type="Proteomes" id="UP000678393"/>
    </source>
</evidence>
<dbReference type="Gene3D" id="2.60.40.1210">
    <property type="entry name" value="Cellobiose dehydrogenase, cytochrome domain"/>
    <property type="match status" value="2"/>
</dbReference>
<dbReference type="PROSITE" id="PS50836">
    <property type="entry name" value="DOMON"/>
    <property type="match status" value="2"/>
</dbReference>
<dbReference type="AlphaFoldDB" id="A0A8S3ZM72"/>
<dbReference type="PROSITE" id="PS00022">
    <property type="entry name" value="EGF_1"/>
    <property type="match status" value="1"/>
</dbReference>
<dbReference type="CDD" id="cd00054">
    <property type="entry name" value="EGF_CA"/>
    <property type="match status" value="1"/>
</dbReference>
<evidence type="ECO:0000313" key="5">
    <source>
        <dbReference type="EMBL" id="CAG5128968.1"/>
    </source>
</evidence>
<dbReference type="PANTHER" id="PTHR46901">
    <property type="entry name" value="GH04942P"/>
    <property type="match status" value="1"/>
</dbReference>
<proteinExistence type="predicted"/>